<keyword evidence="2" id="KW-1185">Reference proteome</keyword>
<reference evidence="1 2" key="1">
    <citation type="submission" date="2020-02" db="EMBL/GenBank/DDBJ databases">
        <title>complete genome sequence of Rhodobacteraceae bacterium.</title>
        <authorList>
            <person name="Park J."/>
            <person name="Kim Y.-S."/>
            <person name="Kim K.-H."/>
        </authorList>
    </citation>
    <scope>NUCLEOTIDE SEQUENCE [LARGE SCALE GENOMIC DNA]</scope>
    <source>
        <strain evidence="1 2">RR4-56</strain>
    </source>
</reference>
<proteinExistence type="predicted"/>
<evidence type="ECO:0000313" key="2">
    <source>
        <dbReference type="Proteomes" id="UP000503336"/>
    </source>
</evidence>
<dbReference type="Proteomes" id="UP000503336">
    <property type="component" value="Chromosome"/>
</dbReference>
<gene>
    <name evidence="1" type="ORF">G5B40_09020</name>
</gene>
<organism evidence="1 2">
    <name type="scientific">Pikeienuella piscinae</name>
    <dbReference type="NCBI Taxonomy" id="2748098"/>
    <lineage>
        <taxon>Bacteria</taxon>
        <taxon>Pseudomonadati</taxon>
        <taxon>Pseudomonadota</taxon>
        <taxon>Alphaproteobacteria</taxon>
        <taxon>Rhodobacterales</taxon>
        <taxon>Paracoccaceae</taxon>
        <taxon>Pikeienuella</taxon>
    </lineage>
</organism>
<evidence type="ECO:0000313" key="1">
    <source>
        <dbReference type="EMBL" id="QIE55584.1"/>
    </source>
</evidence>
<dbReference type="KEGG" id="hdh:G5B40_09020"/>
<sequence>MLTKILIFVAVLIGVFVVARMGASSAIKPNLRSKKKASKLKDAEDLVPCPVCGAWSARGEGCPCGGAPTP</sequence>
<dbReference type="AlphaFoldDB" id="A0A7L5C0B4"/>
<protein>
    <submittedName>
        <fullName evidence="1">Uncharacterized protein</fullName>
    </submittedName>
</protein>
<dbReference type="EMBL" id="CP049056">
    <property type="protein sequence ID" value="QIE55584.1"/>
    <property type="molecule type" value="Genomic_DNA"/>
</dbReference>
<accession>A0A7L5C0B4</accession>
<name>A0A7L5C0B4_9RHOB</name>
<dbReference type="RefSeq" id="WP_165097707.1">
    <property type="nucleotide sequence ID" value="NZ_CP049056.1"/>
</dbReference>